<reference evidence="1" key="1">
    <citation type="submission" date="2019-02" db="EMBL/GenBank/DDBJ databases">
        <authorList>
            <person name="Gruber-Vodicka R. H."/>
            <person name="Seah K. B. B."/>
        </authorList>
    </citation>
    <scope>NUCLEOTIDE SEQUENCE</scope>
    <source>
        <strain evidence="1">BECK_BY7</strain>
    </source>
</reference>
<evidence type="ECO:0000313" key="1">
    <source>
        <dbReference type="EMBL" id="VFK19364.1"/>
    </source>
</evidence>
<dbReference type="EMBL" id="CAADFN010000057">
    <property type="protein sequence ID" value="VFK19364.1"/>
    <property type="molecule type" value="Genomic_DNA"/>
</dbReference>
<accession>A0A450WQV5</accession>
<gene>
    <name evidence="1" type="ORF">BECKLFY1418C_GA0070996_10575</name>
</gene>
<name>A0A450WQV5_9GAMM</name>
<sequence length="70" mass="7741">MNRAEQFFSVEQRAAVLLRDKGIFELPVDPFSIAESEDIAVKAKPDTTKGVSGMLMRDGNTFGIMYATDI</sequence>
<protein>
    <submittedName>
        <fullName evidence="1">Uncharacterized protein</fullName>
    </submittedName>
</protein>
<dbReference type="AlphaFoldDB" id="A0A450WQV5"/>
<proteinExistence type="predicted"/>
<organism evidence="1">
    <name type="scientific">Candidatus Kentrum sp. LFY</name>
    <dbReference type="NCBI Taxonomy" id="2126342"/>
    <lineage>
        <taxon>Bacteria</taxon>
        <taxon>Pseudomonadati</taxon>
        <taxon>Pseudomonadota</taxon>
        <taxon>Gammaproteobacteria</taxon>
        <taxon>Candidatus Kentrum</taxon>
    </lineage>
</organism>